<keyword evidence="5" id="KW-0808">Transferase</keyword>
<evidence type="ECO:0000259" key="4">
    <source>
        <dbReference type="Pfam" id="PF02783"/>
    </source>
</evidence>
<proteinExistence type="inferred from homology"/>
<dbReference type="AlphaFoldDB" id="A0A0W8FBP9"/>
<organism evidence="5">
    <name type="scientific">hydrocarbon metagenome</name>
    <dbReference type="NCBI Taxonomy" id="938273"/>
    <lineage>
        <taxon>unclassified sequences</taxon>
        <taxon>metagenomes</taxon>
        <taxon>ecological metagenomes</taxon>
    </lineage>
</organism>
<dbReference type="InterPro" id="IPR022680">
    <property type="entry name" value="Me_CoM_Rdtase_bsu_N"/>
</dbReference>
<dbReference type="InterPro" id="IPR009024">
    <property type="entry name" value="Me_CoM_Rdtase_Fd-like_fold"/>
</dbReference>
<feature type="domain" description="Methyl-coenzyme M reductase beta subunit N-terminal" evidence="4">
    <location>
        <begin position="3"/>
        <end position="184"/>
    </location>
</feature>
<comment type="similarity">
    <text evidence="1">Belongs to the methyl-coenzyme M reductase beta subunit family.</text>
</comment>
<dbReference type="EMBL" id="LNQE01001420">
    <property type="protein sequence ID" value="KUG17795.1"/>
    <property type="molecule type" value="Genomic_DNA"/>
</dbReference>
<evidence type="ECO:0000256" key="2">
    <source>
        <dbReference type="ARBA" id="ARBA00032164"/>
    </source>
</evidence>
<evidence type="ECO:0000313" key="5">
    <source>
        <dbReference type="EMBL" id="KUG17795.1"/>
    </source>
</evidence>
<dbReference type="SUPFAM" id="SSF55088">
    <property type="entry name" value="Methyl-coenzyme M reductase subunits"/>
    <property type="match status" value="1"/>
</dbReference>
<dbReference type="InterPro" id="IPR003179">
    <property type="entry name" value="Me_CoM_Rdtase_bsu"/>
</dbReference>
<dbReference type="InterPro" id="IPR022679">
    <property type="entry name" value="Me_CoM_Rdtase_bsu_C"/>
</dbReference>
<dbReference type="Gene3D" id="3.30.70.470">
    <property type="match status" value="1"/>
</dbReference>
<sequence>MSDKIDLYSDRGVLLKSDVDLSAVSPLKNAAMQRLISLTKRTVAVNLAGVEGALKTGKVAGGRRQIKGRELNYDVVANAGALAEKIKTLLQVAPGDDTNVQILGGGKQLLVQVPTARVNAASEFVVGLTGAASATVEALIQQFKVGIVEAPMVHASVWGEYPQTVGMNGGNVASVLNIPQNDEGLGFALRNVMANHLAMITKRNAMNAAALASIYEQIGEMEMGNAMGIFERHQLLGMAYQGLNANNMVYETVKANGKTGTIGTVVQSIVGKALEDKVIKAGKKLPSGYVMYEANDVSKWNAYAAAGVLAATMVNCGSLRGAQAVSSTLLYFNDIIEKETALPGCDFGRVMGTAVGFSFFSHSIYGGGGPGVFNGNHVVTRHSRGFAIPCVAAAVALDAGTQMFTPEMTSGLVGAIYGEIKEFREPIVSVAEAV</sequence>
<protein>
    <recommendedName>
        <fullName evidence="2">Coenzyme-B sulfoethylthiotransferase beta</fullName>
    </recommendedName>
</protein>
<evidence type="ECO:0000256" key="1">
    <source>
        <dbReference type="ARBA" id="ARBA00010675"/>
    </source>
</evidence>
<reference evidence="5" key="1">
    <citation type="journal article" date="2015" name="Proc. Natl. Acad. Sci. U.S.A.">
        <title>Networks of energetic and metabolic interactions define dynamics in microbial communities.</title>
        <authorList>
            <person name="Embree M."/>
            <person name="Liu J.K."/>
            <person name="Al-Bassam M.M."/>
            <person name="Zengler K."/>
        </authorList>
    </citation>
    <scope>NUCLEOTIDE SEQUENCE</scope>
</reference>
<dbReference type="InterPro" id="IPR008924">
    <property type="entry name" value="Me_CoM_Rdtase_asu/bsu_C"/>
</dbReference>
<dbReference type="GO" id="GO:0015948">
    <property type="term" value="P:methanogenesis"/>
    <property type="evidence" value="ECO:0007669"/>
    <property type="project" value="InterPro"/>
</dbReference>
<gene>
    <name evidence="5" type="ORF">ASZ90_012507</name>
</gene>
<dbReference type="Pfam" id="PF02241">
    <property type="entry name" value="MCR_beta"/>
    <property type="match status" value="1"/>
</dbReference>
<dbReference type="PIRSF" id="PIRSF000263">
    <property type="entry name" value="Meth_CoM_rd_beta"/>
    <property type="match status" value="1"/>
</dbReference>
<name>A0A0W8FBP9_9ZZZZ</name>
<dbReference type="SUPFAM" id="SSF48081">
    <property type="entry name" value="Methyl-coenzyme M reductase alpha and beta chain C-terminal domain"/>
    <property type="match status" value="1"/>
</dbReference>
<dbReference type="GO" id="GO:0050524">
    <property type="term" value="F:coenzyme-B sulfoethylthiotransferase activity"/>
    <property type="evidence" value="ECO:0007669"/>
    <property type="project" value="InterPro"/>
</dbReference>
<dbReference type="Gene3D" id="1.20.840.10">
    <property type="entry name" value="Methyl-coenzyme M reductase, alpha/beta subunit, C-terminal"/>
    <property type="match status" value="1"/>
</dbReference>
<feature type="domain" description="Methyl-coenzyme M reductase beta subunit C-terminal" evidence="3">
    <location>
        <begin position="186"/>
        <end position="433"/>
    </location>
</feature>
<comment type="caution">
    <text evidence="5">The sequence shown here is derived from an EMBL/GenBank/DDBJ whole genome shotgun (WGS) entry which is preliminary data.</text>
</comment>
<dbReference type="Pfam" id="PF02783">
    <property type="entry name" value="MCR_beta_N"/>
    <property type="match status" value="1"/>
</dbReference>
<dbReference type="InterPro" id="IPR015823">
    <property type="entry name" value="Me_CoM_Rdtase_asu_N_sub2"/>
</dbReference>
<evidence type="ECO:0000259" key="3">
    <source>
        <dbReference type="Pfam" id="PF02241"/>
    </source>
</evidence>
<accession>A0A0W8FBP9</accession>
<dbReference type="NCBIfam" id="TIGR03257">
    <property type="entry name" value="met_CoM_red_bet"/>
    <property type="match status" value="1"/>
</dbReference>